<dbReference type="EMBL" id="JPMD01000025">
    <property type="protein sequence ID" value="KEZ86173.1"/>
    <property type="molecule type" value="Genomic_DNA"/>
</dbReference>
<name>A0A084JB39_9CLOT</name>
<reference evidence="3 4" key="1">
    <citation type="submission" date="2014-07" db="EMBL/GenBank/DDBJ databases">
        <title>Draft genome of Clostridium sulfidigenes 113A isolated from sediments associated with methane hydrate from Krishna Godavari basin.</title>
        <authorList>
            <person name="Honkalas V.S."/>
            <person name="Dabir A.P."/>
            <person name="Arora P."/>
            <person name="Dhakephalkar P.K."/>
        </authorList>
    </citation>
    <scope>NUCLEOTIDE SEQUENCE [LARGE SCALE GENOMIC DNA]</scope>
    <source>
        <strain evidence="3 4">113A</strain>
    </source>
</reference>
<evidence type="ECO:0000259" key="2">
    <source>
        <dbReference type="Pfam" id="PF01590"/>
    </source>
</evidence>
<protein>
    <submittedName>
        <fullName evidence="3">Diguanylate cyclase</fullName>
    </submittedName>
</protein>
<dbReference type="FunFam" id="3.30.450.40:FF:000008">
    <property type="entry name" value="GAF domain-containing proteins"/>
    <property type="match status" value="1"/>
</dbReference>
<dbReference type="Proteomes" id="UP000028542">
    <property type="component" value="Unassembled WGS sequence"/>
</dbReference>
<dbReference type="PANTHER" id="PTHR21021:SF15">
    <property type="entry name" value="FREE METHIONINE-R-SULFOXIDE REDUCTASE"/>
    <property type="match status" value="1"/>
</dbReference>
<dbReference type="GO" id="GO:0005829">
    <property type="term" value="C:cytosol"/>
    <property type="evidence" value="ECO:0007669"/>
    <property type="project" value="TreeGrafter"/>
</dbReference>
<comment type="caution">
    <text evidence="3">The sequence shown here is derived from an EMBL/GenBank/DDBJ whole genome shotgun (WGS) entry which is preliminary data.</text>
</comment>
<evidence type="ECO:0000313" key="3">
    <source>
        <dbReference type="EMBL" id="KEZ86173.1"/>
    </source>
</evidence>
<dbReference type="AlphaFoldDB" id="A0A084JB39"/>
<dbReference type="STRING" id="318464.IO99_10875"/>
<evidence type="ECO:0000313" key="4">
    <source>
        <dbReference type="Proteomes" id="UP000028542"/>
    </source>
</evidence>
<gene>
    <name evidence="3" type="ORF">IO99_10875</name>
</gene>
<dbReference type="InterPro" id="IPR029016">
    <property type="entry name" value="GAF-like_dom_sf"/>
</dbReference>
<proteinExistence type="inferred from homology"/>
<dbReference type="PANTHER" id="PTHR21021">
    <property type="entry name" value="GAF/PUTATIVE CYTOSKELETAL PROTEIN"/>
    <property type="match status" value="1"/>
</dbReference>
<organism evidence="3 4">
    <name type="scientific">Clostridium sulfidigenes</name>
    <dbReference type="NCBI Taxonomy" id="318464"/>
    <lineage>
        <taxon>Bacteria</taxon>
        <taxon>Bacillati</taxon>
        <taxon>Bacillota</taxon>
        <taxon>Clostridia</taxon>
        <taxon>Eubacteriales</taxon>
        <taxon>Clostridiaceae</taxon>
        <taxon>Clostridium</taxon>
    </lineage>
</organism>
<dbReference type="SUPFAM" id="SSF55781">
    <property type="entry name" value="GAF domain-like"/>
    <property type="match status" value="1"/>
</dbReference>
<dbReference type="Gene3D" id="3.30.450.40">
    <property type="match status" value="1"/>
</dbReference>
<dbReference type="Pfam" id="PF01590">
    <property type="entry name" value="GAF"/>
    <property type="match status" value="1"/>
</dbReference>
<feature type="domain" description="GAF" evidence="2">
    <location>
        <begin position="58"/>
        <end position="159"/>
    </location>
</feature>
<sequence length="171" mass="19343">MLGEIILIKLDVIKKMTTEEKYKYMLILLEGQLSSEKDIYANISNASAIIYAIFDKLNWSGFYFVKSEELVLGPFQGLPACNRIAIGKGVCGTAVATKKIQRIDNVHDFPGHIACDSASNSEIVIPIIKDDVVYGVLDIDSYDFNTFTELEEKYLIKFVDKLNKYIDWSQL</sequence>
<dbReference type="InterPro" id="IPR003018">
    <property type="entry name" value="GAF"/>
</dbReference>
<dbReference type="InterPro" id="IPR051330">
    <property type="entry name" value="Phosphatase_reg/MetRdx"/>
</dbReference>
<keyword evidence="4" id="KW-1185">Reference proteome</keyword>
<evidence type="ECO:0000256" key="1">
    <source>
        <dbReference type="ARBA" id="ARBA00038454"/>
    </source>
</evidence>
<dbReference type="eggNOG" id="COG1956">
    <property type="taxonomic scope" value="Bacteria"/>
</dbReference>
<dbReference type="GO" id="GO:0033745">
    <property type="term" value="F:L-methionine-(R)-S-oxide reductase activity"/>
    <property type="evidence" value="ECO:0007669"/>
    <property type="project" value="TreeGrafter"/>
</dbReference>
<comment type="similarity">
    <text evidence="1">Belongs to the free Met sulfoxide reductase family.</text>
</comment>
<accession>A0A084JB39</accession>